<keyword evidence="3" id="KW-0753">Steroid metabolism</keyword>
<name>A0A135YWM7_9FIRM</name>
<evidence type="ECO:0000313" key="4">
    <source>
        <dbReference type="EMBL" id="KXI13751.1"/>
    </source>
</evidence>
<proteinExistence type="inferred from homology"/>
<evidence type="ECO:0000256" key="2">
    <source>
        <dbReference type="ARBA" id="ARBA00023002"/>
    </source>
</evidence>
<dbReference type="Gene3D" id="3.40.50.720">
    <property type="entry name" value="NAD(P)-binding Rossmann-like Domain"/>
    <property type="match status" value="1"/>
</dbReference>
<dbReference type="eggNOG" id="COG1028">
    <property type="taxonomic scope" value="Bacteria"/>
</dbReference>
<dbReference type="InterPro" id="IPR020904">
    <property type="entry name" value="Sc_DH/Rdtase_CS"/>
</dbReference>
<evidence type="ECO:0000256" key="3">
    <source>
        <dbReference type="ARBA" id="ARBA00023221"/>
    </source>
</evidence>
<dbReference type="RefSeq" id="WP_061101689.1">
    <property type="nucleotide sequence ID" value="NZ_JADMXM010000016.1"/>
</dbReference>
<dbReference type="PATRIC" id="fig|1261.5.peg.560"/>
<dbReference type="GO" id="GO:0032787">
    <property type="term" value="P:monocarboxylic acid metabolic process"/>
    <property type="evidence" value="ECO:0007669"/>
    <property type="project" value="UniProtKB-ARBA"/>
</dbReference>
<dbReference type="GO" id="GO:0016491">
    <property type="term" value="F:oxidoreductase activity"/>
    <property type="evidence" value="ECO:0007669"/>
    <property type="project" value="UniProtKB-KW"/>
</dbReference>
<dbReference type="InterPro" id="IPR036291">
    <property type="entry name" value="NAD(P)-bd_dom_sf"/>
</dbReference>
<keyword evidence="3" id="KW-0443">Lipid metabolism</keyword>
<dbReference type="Pfam" id="PF13561">
    <property type="entry name" value="adh_short_C2"/>
    <property type="match status" value="1"/>
</dbReference>
<dbReference type="PANTHER" id="PTHR42879">
    <property type="entry name" value="3-OXOACYL-(ACYL-CARRIER-PROTEIN) REDUCTASE"/>
    <property type="match status" value="1"/>
</dbReference>
<dbReference type="STRING" id="1261.HMPREF3195_00554"/>
<dbReference type="EMBL" id="LSQZ01000018">
    <property type="protein sequence ID" value="KXI13751.1"/>
    <property type="molecule type" value="Genomic_DNA"/>
</dbReference>
<keyword evidence="2" id="KW-0560">Oxidoreductase</keyword>
<dbReference type="Proteomes" id="UP000070326">
    <property type="component" value="Unassembled WGS sequence"/>
</dbReference>
<comment type="caution">
    <text evidence="4">The sequence shown here is derived from an EMBL/GenBank/DDBJ whole genome shotgun (WGS) entry which is preliminary data.</text>
</comment>
<dbReference type="InterPro" id="IPR002347">
    <property type="entry name" value="SDR_fam"/>
</dbReference>
<dbReference type="GO" id="GO:0008202">
    <property type="term" value="P:steroid metabolic process"/>
    <property type="evidence" value="ECO:0007669"/>
    <property type="project" value="UniProtKB-KW"/>
</dbReference>
<dbReference type="PRINTS" id="PR00080">
    <property type="entry name" value="SDRFAMILY"/>
</dbReference>
<dbReference type="NCBIfam" id="NF009466">
    <property type="entry name" value="PRK12826.1-2"/>
    <property type="match status" value="1"/>
</dbReference>
<gene>
    <name evidence="4" type="ORF">HMPREF3195_00554</name>
</gene>
<dbReference type="PRINTS" id="PR00081">
    <property type="entry name" value="GDHRDH"/>
</dbReference>
<evidence type="ECO:0000313" key="5">
    <source>
        <dbReference type="Proteomes" id="UP000070326"/>
    </source>
</evidence>
<protein>
    <submittedName>
        <fullName evidence="4">Oxidoreductase, short chain dehydrogenase/reductase family protein</fullName>
    </submittedName>
</protein>
<dbReference type="InterPro" id="IPR050259">
    <property type="entry name" value="SDR"/>
</dbReference>
<accession>A0A135YWM7</accession>
<dbReference type="AlphaFoldDB" id="A0A135YWM7"/>
<comment type="similarity">
    <text evidence="1">Belongs to the short-chain dehydrogenases/reductases (SDR) family.</text>
</comment>
<sequence length="245" mass="26639">MNKVALVTGASRGIGRQIAIDLSKAGYEIIINYNKSHEKAKDLVDKIRSNGYKAQIYRADVSQENQVIEMFDYIYKTYGRLDLLVNNAGVALDGSLLTDTSTDDWNYVIDSNLRSVYLCSREALKIMQPQHDGKIINIASMWGEVGGSCEVIYSASKAGVIGLTKALAKEVGPSGIRVNCVSPGVIMTDMMEGYTEDDLACLRDETPIMELGKVGDISSMVLYLSSKEAGFITGQIMSVNGGIVI</sequence>
<dbReference type="FunFam" id="3.40.50.720:FF:000173">
    <property type="entry name" value="3-oxoacyl-[acyl-carrier protein] reductase"/>
    <property type="match status" value="1"/>
</dbReference>
<reference evidence="4 5" key="1">
    <citation type="submission" date="2016-02" db="EMBL/GenBank/DDBJ databases">
        <authorList>
            <person name="Wen L."/>
            <person name="He K."/>
            <person name="Yang H."/>
        </authorList>
    </citation>
    <scope>NUCLEOTIDE SEQUENCE [LARGE SCALE GENOMIC DNA]</scope>
    <source>
        <strain evidence="4 5">MJR8628A</strain>
    </source>
</reference>
<organism evidence="4 5">
    <name type="scientific">Peptostreptococcus anaerobius</name>
    <dbReference type="NCBI Taxonomy" id="1261"/>
    <lineage>
        <taxon>Bacteria</taxon>
        <taxon>Bacillati</taxon>
        <taxon>Bacillota</taxon>
        <taxon>Clostridia</taxon>
        <taxon>Peptostreptococcales</taxon>
        <taxon>Peptostreptococcaceae</taxon>
        <taxon>Peptostreptococcus</taxon>
    </lineage>
</organism>
<dbReference type="PANTHER" id="PTHR42879:SF2">
    <property type="entry name" value="3-OXOACYL-[ACYL-CARRIER-PROTEIN] REDUCTASE FABG"/>
    <property type="match status" value="1"/>
</dbReference>
<evidence type="ECO:0000256" key="1">
    <source>
        <dbReference type="ARBA" id="ARBA00006484"/>
    </source>
</evidence>
<dbReference type="NCBIfam" id="NF047420">
    <property type="entry name" value="EF_P_mod_YmfI"/>
    <property type="match status" value="1"/>
</dbReference>
<dbReference type="PROSITE" id="PS00061">
    <property type="entry name" value="ADH_SHORT"/>
    <property type="match status" value="1"/>
</dbReference>
<dbReference type="SUPFAM" id="SSF51735">
    <property type="entry name" value="NAD(P)-binding Rossmann-fold domains"/>
    <property type="match status" value="1"/>
</dbReference>